<keyword evidence="2" id="KW-1185">Reference proteome</keyword>
<evidence type="ECO:0000313" key="1">
    <source>
        <dbReference type="EMBL" id="KAJ6647251.1"/>
    </source>
</evidence>
<reference evidence="1" key="1">
    <citation type="submission" date="2022-07" db="EMBL/GenBank/DDBJ databases">
        <authorList>
            <person name="Trinca V."/>
            <person name="Uliana J.V.C."/>
            <person name="Torres T.T."/>
            <person name="Ward R.J."/>
            <person name="Monesi N."/>
        </authorList>
    </citation>
    <scope>NUCLEOTIDE SEQUENCE</scope>
    <source>
        <strain evidence="1">HSMRA1968</strain>
        <tissue evidence="1">Whole embryos</tissue>
    </source>
</reference>
<dbReference type="Proteomes" id="UP001151699">
    <property type="component" value="Chromosome A"/>
</dbReference>
<dbReference type="EMBL" id="WJQU01000001">
    <property type="protein sequence ID" value="KAJ6647251.1"/>
    <property type="molecule type" value="Genomic_DNA"/>
</dbReference>
<comment type="caution">
    <text evidence="1">The sequence shown here is derived from an EMBL/GenBank/DDBJ whole genome shotgun (WGS) entry which is preliminary data.</text>
</comment>
<protein>
    <submittedName>
        <fullName evidence="1">Uncharacterized protein</fullName>
    </submittedName>
</protein>
<organism evidence="1 2">
    <name type="scientific">Pseudolycoriella hygida</name>
    <dbReference type="NCBI Taxonomy" id="35572"/>
    <lineage>
        <taxon>Eukaryota</taxon>
        <taxon>Metazoa</taxon>
        <taxon>Ecdysozoa</taxon>
        <taxon>Arthropoda</taxon>
        <taxon>Hexapoda</taxon>
        <taxon>Insecta</taxon>
        <taxon>Pterygota</taxon>
        <taxon>Neoptera</taxon>
        <taxon>Endopterygota</taxon>
        <taxon>Diptera</taxon>
        <taxon>Nematocera</taxon>
        <taxon>Sciaroidea</taxon>
        <taxon>Sciaridae</taxon>
        <taxon>Pseudolycoriella</taxon>
    </lineage>
</organism>
<proteinExistence type="predicted"/>
<name>A0A9Q0ND00_9DIPT</name>
<gene>
    <name evidence="1" type="ORF">Bhyg_02472</name>
</gene>
<evidence type="ECO:0000313" key="2">
    <source>
        <dbReference type="Proteomes" id="UP001151699"/>
    </source>
</evidence>
<dbReference type="AlphaFoldDB" id="A0A9Q0ND00"/>
<sequence length="232" mass="26711">MKEIEVKCKIVVSYKLSSCIITFVCILSRKQEKSPKYPPELQQPFIEVFLAHSVSFSPLNGKHEIEVKCKIVVSYKLSSCIITFVCILSRKQEKSPKYPPELQQPFIEVFLAHSVSFSPLNGKHCKNKSLTKCYTCYIPHTTTKKTIANIPVKFIVGTNFTNEFEMNLKLEKLILRANDLNLVIMVDNLRIRGAVETSPHYEDILPYTLSSCETNKNFPRKEMCHFLWNNIS</sequence>
<accession>A0A9Q0ND00</accession>